<proteinExistence type="predicted"/>
<protein>
    <submittedName>
        <fullName evidence="1">Uncharacterized protein</fullName>
    </submittedName>
</protein>
<comment type="caution">
    <text evidence="1">The sequence shown here is derived from an EMBL/GenBank/DDBJ whole genome shotgun (WGS) entry which is preliminary data.</text>
</comment>
<evidence type="ECO:0000313" key="2">
    <source>
        <dbReference type="Proteomes" id="UP001145114"/>
    </source>
</evidence>
<sequence length="118" mass="12107">SQDTAPQESDASKPSPNKASVSVEDSEPTVEEEPASVLEPVNARHIRELKKRVKAKTSLPPSSSPPPSSLSSCGVIGSTTVLAAIAGGLSAYLLRTPGHNRVYGLWCGVVAGMLGIGA</sequence>
<dbReference type="EMBL" id="JAMZIH010000406">
    <property type="protein sequence ID" value="KAJ1679399.1"/>
    <property type="molecule type" value="Genomic_DNA"/>
</dbReference>
<organism evidence="1 2">
    <name type="scientific">Spiromyces aspiralis</name>
    <dbReference type="NCBI Taxonomy" id="68401"/>
    <lineage>
        <taxon>Eukaryota</taxon>
        <taxon>Fungi</taxon>
        <taxon>Fungi incertae sedis</taxon>
        <taxon>Zoopagomycota</taxon>
        <taxon>Kickxellomycotina</taxon>
        <taxon>Kickxellomycetes</taxon>
        <taxon>Kickxellales</taxon>
        <taxon>Kickxellaceae</taxon>
        <taxon>Spiromyces</taxon>
    </lineage>
</organism>
<feature type="non-terminal residue" evidence="1">
    <location>
        <position position="1"/>
    </location>
</feature>
<reference evidence="1" key="1">
    <citation type="submission" date="2022-06" db="EMBL/GenBank/DDBJ databases">
        <title>Phylogenomic reconstructions and comparative analyses of Kickxellomycotina fungi.</title>
        <authorList>
            <person name="Reynolds N.K."/>
            <person name="Stajich J.E."/>
            <person name="Barry K."/>
            <person name="Grigoriev I.V."/>
            <person name="Crous P."/>
            <person name="Smith M.E."/>
        </authorList>
    </citation>
    <scope>NUCLEOTIDE SEQUENCE</scope>
    <source>
        <strain evidence="1">RSA 2271</strain>
    </source>
</reference>
<dbReference type="Proteomes" id="UP001145114">
    <property type="component" value="Unassembled WGS sequence"/>
</dbReference>
<keyword evidence="2" id="KW-1185">Reference proteome</keyword>
<accession>A0ACC1HYB7</accession>
<gene>
    <name evidence="1" type="ORF">EV182_002131</name>
</gene>
<evidence type="ECO:0000313" key="1">
    <source>
        <dbReference type="EMBL" id="KAJ1679399.1"/>
    </source>
</evidence>
<name>A0ACC1HYB7_9FUNG</name>